<keyword evidence="2" id="KW-1015">Disulfide bond</keyword>
<accession>A0A9K3GHT5</accession>
<organism evidence="5 6">
    <name type="scientific">Kipferlia bialata</name>
    <dbReference type="NCBI Taxonomy" id="797122"/>
    <lineage>
        <taxon>Eukaryota</taxon>
        <taxon>Metamonada</taxon>
        <taxon>Carpediemonas-like organisms</taxon>
        <taxon>Kipferlia</taxon>
    </lineage>
</organism>
<dbReference type="Gene3D" id="2.40.70.10">
    <property type="entry name" value="Acid Proteases"/>
    <property type="match status" value="1"/>
</dbReference>
<dbReference type="FunFam" id="2.40.70.10:FF:000008">
    <property type="entry name" value="Cathepsin D"/>
    <property type="match status" value="1"/>
</dbReference>
<evidence type="ECO:0000256" key="3">
    <source>
        <dbReference type="SAM" id="SignalP"/>
    </source>
</evidence>
<dbReference type="OrthoDB" id="771136at2759"/>
<dbReference type="InterPro" id="IPR033121">
    <property type="entry name" value="PEPTIDASE_A1"/>
</dbReference>
<dbReference type="EMBL" id="BDIP01001455">
    <property type="protein sequence ID" value="GIQ84434.1"/>
    <property type="molecule type" value="Genomic_DNA"/>
</dbReference>
<feature type="signal peptide" evidence="3">
    <location>
        <begin position="1"/>
        <end position="16"/>
    </location>
</feature>
<comment type="similarity">
    <text evidence="1">Belongs to the peptidase A1 family.</text>
</comment>
<dbReference type="GO" id="GO:0006508">
    <property type="term" value="P:proteolysis"/>
    <property type="evidence" value="ECO:0007669"/>
    <property type="project" value="InterPro"/>
</dbReference>
<comment type="caution">
    <text evidence="5">The sequence shown here is derived from an EMBL/GenBank/DDBJ whole genome shotgun (WGS) entry which is preliminary data.</text>
</comment>
<dbReference type="InterPro" id="IPR001461">
    <property type="entry name" value="Aspartic_peptidase_A1"/>
</dbReference>
<dbReference type="InterPro" id="IPR021109">
    <property type="entry name" value="Peptidase_aspartic_dom_sf"/>
</dbReference>
<dbReference type="PANTHER" id="PTHR47966">
    <property type="entry name" value="BETA-SITE APP-CLEAVING ENZYME, ISOFORM A-RELATED"/>
    <property type="match status" value="1"/>
</dbReference>
<feature type="domain" description="Peptidase A1" evidence="4">
    <location>
        <begin position="65"/>
        <end position="160"/>
    </location>
</feature>
<dbReference type="SUPFAM" id="SSF50630">
    <property type="entry name" value="Acid proteases"/>
    <property type="match status" value="1"/>
</dbReference>
<sequence>MVKLLVVCLLIACVFAHRIELERNTKSIATHNRMMQEAQIRQDALLGKLTDFVPVPLNQYEGVEYFGPVDIGTPAQTFQVVYDTGSSNLWVPSSQCFTMTCLRHNRYNAAKSSTYKPNGTIIELDYGSGSVNGYFSNDVVGLGAATIVDQVQLSTLSLSS</sequence>
<dbReference type="Pfam" id="PF00026">
    <property type="entry name" value="Asp"/>
    <property type="match status" value="1"/>
</dbReference>
<feature type="disulfide bond" evidence="2">
    <location>
        <begin position="96"/>
        <end position="101"/>
    </location>
</feature>
<feature type="chain" id="PRO_5039906385" evidence="3">
    <location>
        <begin position="17"/>
        <end position="160"/>
    </location>
</feature>
<proteinExistence type="inferred from homology"/>
<dbReference type="PROSITE" id="PS51767">
    <property type="entry name" value="PEPTIDASE_A1"/>
    <property type="match status" value="1"/>
</dbReference>
<name>A0A9K3GHT5_9EUKA</name>
<reference evidence="5 6" key="1">
    <citation type="journal article" date="2018" name="PLoS ONE">
        <title>The draft genome of Kipferlia bialata reveals reductive genome evolution in fornicate parasites.</title>
        <authorList>
            <person name="Tanifuji G."/>
            <person name="Takabayashi S."/>
            <person name="Kume K."/>
            <person name="Takagi M."/>
            <person name="Nakayama T."/>
            <person name="Kamikawa R."/>
            <person name="Inagaki Y."/>
            <person name="Hashimoto T."/>
        </authorList>
    </citation>
    <scope>NUCLEOTIDE SEQUENCE [LARGE SCALE GENOMIC DNA]</scope>
    <source>
        <strain evidence="5">NY0173</strain>
    </source>
</reference>
<evidence type="ECO:0000256" key="2">
    <source>
        <dbReference type="PIRSR" id="PIRSR601461-2"/>
    </source>
</evidence>
<keyword evidence="6" id="KW-1185">Reference proteome</keyword>
<evidence type="ECO:0000313" key="5">
    <source>
        <dbReference type="EMBL" id="GIQ84434.1"/>
    </source>
</evidence>
<evidence type="ECO:0000313" key="6">
    <source>
        <dbReference type="Proteomes" id="UP000265618"/>
    </source>
</evidence>
<dbReference type="PANTHER" id="PTHR47966:SF51">
    <property type="entry name" value="BETA-SITE APP-CLEAVING ENZYME, ISOFORM A-RELATED"/>
    <property type="match status" value="1"/>
</dbReference>
<evidence type="ECO:0000256" key="1">
    <source>
        <dbReference type="ARBA" id="ARBA00007447"/>
    </source>
</evidence>
<dbReference type="GO" id="GO:0004190">
    <property type="term" value="F:aspartic-type endopeptidase activity"/>
    <property type="evidence" value="ECO:0007669"/>
    <property type="project" value="InterPro"/>
</dbReference>
<dbReference type="Proteomes" id="UP000265618">
    <property type="component" value="Unassembled WGS sequence"/>
</dbReference>
<evidence type="ECO:0000259" key="4">
    <source>
        <dbReference type="PROSITE" id="PS51767"/>
    </source>
</evidence>
<protein>
    <submittedName>
        <fullName evidence="5">Aspartic peptidase</fullName>
    </submittedName>
</protein>
<keyword evidence="3" id="KW-0732">Signal</keyword>
<dbReference type="AlphaFoldDB" id="A0A9K3GHT5"/>
<gene>
    <name evidence="5" type="ORF">KIPB_005921</name>
</gene>